<comment type="caution">
    <text evidence="3">The sequence shown here is derived from an EMBL/GenBank/DDBJ whole genome shotgun (WGS) entry which is preliminary data.</text>
</comment>
<gene>
    <name evidence="3" type="ORF">CAMP_LOCUS10988</name>
</gene>
<dbReference type="AlphaFoldDB" id="A0A9P1IPH1"/>
<accession>A0A9P1IPH1</accession>
<dbReference type="Gene3D" id="3.40.33.10">
    <property type="entry name" value="CAP"/>
    <property type="match status" value="1"/>
</dbReference>
<evidence type="ECO:0000313" key="4">
    <source>
        <dbReference type="Proteomes" id="UP001152747"/>
    </source>
</evidence>
<feature type="domain" description="SCP" evidence="2">
    <location>
        <begin position="29"/>
        <end position="152"/>
    </location>
</feature>
<evidence type="ECO:0000313" key="3">
    <source>
        <dbReference type="EMBL" id="CAI5448351.1"/>
    </source>
</evidence>
<dbReference type="CDD" id="cd05380">
    <property type="entry name" value="CAP_euk"/>
    <property type="match status" value="1"/>
</dbReference>
<keyword evidence="1" id="KW-0732">Signal</keyword>
<evidence type="ECO:0000256" key="1">
    <source>
        <dbReference type="SAM" id="SignalP"/>
    </source>
</evidence>
<protein>
    <recommendedName>
        <fullName evidence="2">SCP domain-containing protein</fullName>
    </recommendedName>
</protein>
<dbReference type="InterPro" id="IPR035940">
    <property type="entry name" value="CAP_sf"/>
</dbReference>
<dbReference type="EMBL" id="CANHGI010000004">
    <property type="protein sequence ID" value="CAI5448351.1"/>
    <property type="molecule type" value="Genomic_DNA"/>
</dbReference>
<reference evidence="3" key="1">
    <citation type="submission" date="2022-11" db="EMBL/GenBank/DDBJ databases">
        <authorList>
            <person name="Kikuchi T."/>
        </authorList>
    </citation>
    <scope>NUCLEOTIDE SEQUENCE</scope>
    <source>
        <strain evidence="3">PS1010</strain>
    </source>
</reference>
<dbReference type="InterPro" id="IPR014044">
    <property type="entry name" value="CAP_dom"/>
</dbReference>
<sequence length="224" mass="25881">MILPIFLIFLISISIAQNPLTTFSEDIINLHNKMRSANSMREEFQLITATNMRKMKWNESLIHNACNQDVCYFHNYRDDFTSSQIVRSLWEPIKSELIKLGNYQMLYITSETWENLNPMMKFAIQMIWAEASQVGCVIQKHVSLGSYLYCAYDVSVKPQAFIYEAGIPCSKCLSMRMQLLELLVGGMLTFIQTRLIASQIPVEVRSYGFCQDPKTQEIFPVQGF</sequence>
<organism evidence="3 4">
    <name type="scientific">Caenorhabditis angaria</name>
    <dbReference type="NCBI Taxonomy" id="860376"/>
    <lineage>
        <taxon>Eukaryota</taxon>
        <taxon>Metazoa</taxon>
        <taxon>Ecdysozoa</taxon>
        <taxon>Nematoda</taxon>
        <taxon>Chromadorea</taxon>
        <taxon>Rhabditida</taxon>
        <taxon>Rhabditina</taxon>
        <taxon>Rhabditomorpha</taxon>
        <taxon>Rhabditoidea</taxon>
        <taxon>Rhabditidae</taxon>
        <taxon>Peloderinae</taxon>
        <taxon>Caenorhabditis</taxon>
    </lineage>
</organism>
<dbReference type="Pfam" id="PF00188">
    <property type="entry name" value="CAP"/>
    <property type="match status" value="1"/>
</dbReference>
<feature type="signal peptide" evidence="1">
    <location>
        <begin position="1"/>
        <end position="16"/>
    </location>
</feature>
<proteinExistence type="predicted"/>
<name>A0A9P1IPH1_9PELO</name>
<keyword evidence="4" id="KW-1185">Reference proteome</keyword>
<dbReference type="Proteomes" id="UP001152747">
    <property type="component" value="Unassembled WGS sequence"/>
</dbReference>
<feature type="chain" id="PRO_5040366029" description="SCP domain-containing protein" evidence="1">
    <location>
        <begin position="17"/>
        <end position="224"/>
    </location>
</feature>
<evidence type="ECO:0000259" key="2">
    <source>
        <dbReference type="Pfam" id="PF00188"/>
    </source>
</evidence>
<dbReference type="SUPFAM" id="SSF55797">
    <property type="entry name" value="PR-1-like"/>
    <property type="match status" value="1"/>
</dbReference>